<dbReference type="EMBL" id="MU004289">
    <property type="protein sequence ID" value="KAF2662547.1"/>
    <property type="molecule type" value="Genomic_DNA"/>
</dbReference>
<organism evidence="3 4">
    <name type="scientific">Lophiostoma macrostomum CBS 122681</name>
    <dbReference type="NCBI Taxonomy" id="1314788"/>
    <lineage>
        <taxon>Eukaryota</taxon>
        <taxon>Fungi</taxon>
        <taxon>Dikarya</taxon>
        <taxon>Ascomycota</taxon>
        <taxon>Pezizomycotina</taxon>
        <taxon>Dothideomycetes</taxon>
        <taxon>Pleosporomycetidae</taxon>
        <taxon>Pleosporales</taxon>
        <taxon>Lophiostomataceae</taxon>
        <taxon>Lophiostoma</taxon>
    </lineage>
</organism>
<evidence type="ECO:0000259" key="2">
    <source>
        <dbReference type="PROSITE" id="PS50011"/>
    </source>
</evidence>
<dbReference type="SMART" id="SM00220">
    <property type="entry name" value="S_TKc"/>
    <property type="match status" value="1"/>
</dbReference>
<dbReference type="CDD" id="cd00180">
    <property type="entry name" value="PKc"/>
    <property type="match status" value="1"/>
</dbReference>
<feature type="region of interest" description="Disordered" evidence="1">
    <location>
        <begin position="425"/>
        <end position="552"/>
    </location>
</feature>
<sequence>MEYSGVNAGFDFNALDFSNIDLGTTTFMKSAEGNTDADFFFGDEGIDTTGPSFNQQSFDSLNASSFPVSSAESSFAMPQNLVRAAPISHQESYCGSQGADQPQSMDNTLGGALAWDGQLSADFVAASAQSFDALCQPQLNNNKRSLQLDTQDFPQSKRHESADYASNFASPFVPSASMTGSSWTAETLPTPSSSVEVGLSDEAADVCATWYSRYGGLPTDRHIDSLSQLTGESAPAIRHWFGQMLKQGMAGHDSAYKSQTSFSQQDQSSEPTTHNQICDHETLSAQPALRGGKKGCTPTSDPEKLRRDPTKIFQCTRKCGKRYGRKCDWKRNEEEGYPSKSWMCSLCISQGVEKVKPCFRKYHFSQHFRNIHPGLNSAEYEEASTVQSNTNFPRKCGFCPHRFTSRQDRIDHIAEHFKKGKCMLDWNDDEDESRDDNADDDDDDDTPDSGGFQDNSGGPSDQRDDQRDSRAKRKNNDDNNGGDQGSFGSFGRFQLSSLSDSGLAEQSSCAEQRIQPIVEQETDKRELISAPTPDVPYCVPSEPPRSDETARDHSCTLARNGVSEPLKQDVPQCEAATPSPVERVDATETREPRHQDSSLGSILRCLIDAVETSAGRRSLPANTQLQVHGLAKDIRGSSSTVKGGPSSDRCTFSSPKPPLPPPLLDEILHHAPKIGNDGPSSDTLRDAEAVRKHQRMHEQEKQKRSVATTRGSDHEHPHTPDLHRNVSRSDELARHSRVYSNLKAGTNGHRYPISSYPGGLVAEHGLFSIEDMLRTVVTAIQLSSVLHEATVTPELVKNEHVETLGIDVFKRILITPHMPFAKANSIHGQDIQQSLNLLKEMIRLEVALDKYVQTRPPNANGPPEILTMLQSVGKLQAFRDASSAYAKLYSSLQDELCEVARGLSSAHTSSDSQSDKLQQGLAQAMGISDCLVRSVASATKYWRELNSPLSGQPSHEFVSVKLLGTGGFSTVDEVVHQDTKLRISRKTLKNKDHSALEELRNEVQVLQKLRHPHIIRFLGAYSKGDKVSILLSPVAETTLAIWLDGCVAHKPEGLNEMIIKMLGCLASSIRYLHEQRPVVKHMDIKPQNILVVQGEHDMPHVVLSDFGVSSFEETLEEQDSKPLTRRYCAPEVPSGNARDRPADIWSLGCVFLEMLNVAIGQDSAQWQQFHKEFSGRDGKHYWQEVPRIQLWLSCFLEETGRKTEVIALQTVKSMLNSEPAERPDATTLTMIFTPAPCCLSWPNENASFPGPQEELRSFQEASSTFAKLHSVPNDELESAEFIATEDAHAELKGGRESPHQHEPSPFSCVKAWVQDCSEQHEACRPQSSAPRTLPTRLVDIGPDHAYGKSVRVINSSDLKSSSDDIHYVAISHVWGASDVKLCSDNIGMLQKQLPRELLSRSIIQAIDAAKRAGYRYIWVDSLCVVQDLAEDKYKECTTMASVYRNAALTIVVGNQSMPDTCMPIRQTRVDSISSGGIAAASIETTLATPMLASTAHSPELHWHSPGFAWDTRAWALQERLLSRRLLHLTGAQMYWECNELKASETFPRGLPSLIWEKVHTKTMATEARDSLASPRMLRNNLSVKADQGCLAEAVISPQQCRPNESVFGKEDCLCRVAFDGQERIPGAGTRDGAVNASVARRADDRVNGEYHTEDNGGVQRSRNVDVKVEEDCMDCDEIGSRYLGS</sequence>
<reference evidence="3" key="1">
    <citation type="journal article" date="2020" name="Stud. Mycol.">
        <title>101 Dothideomycetes genomes: a test case for predicting lifestyles and emergence of pathogens.</title>
        <authorList>
            <person name="Haridas S."/>
            <person name="Albert R."/>
            <person name="Binder M."/>
            <person name="Bloem J."/>
            <person name="Labutti K."/>
            <person name="Salamov A."/>
            <person name="Andreopoulos B."/>
            <person name="Baker S."/>
            <person name="Barry K."/>
            <person name="Bills G."/>
            <person name="Bluhm B."/>
            <person name="Cannon C."/>
            <person name="Castanera R."/>
            <person name="Culley D."/>
            <person name="Daum C."/>
            <person name="Ezra D."/>
            <person name="Gonzalez J."/>
            <person name="Henrissat B."/>
            <person name="Kuo A."/>
            <person name="Liang C."/>
            <person name="Lipzen A."/>
            <person name="Lutzoni F."/>
            <person name="Magnuson J."/>
            <person name="Mondo S."/>
            <person name="Nolan M."/>
            <person name="Ohm R."/>
            <person name="Pangilinan J."/>
            <person name="Park H.-J."/>
            <person name="Ramirez L."/>
            <person name="Alfaro M."/>
            <person name="Sun H."/>
            <person name="Tritt A."/>
            <person name="Yoshinaga Y."/>
            <person name="Zwiers L.-H."/>
            <person name="Turgeon B."/>
            <person name="Goodwin S."/>
            <person name="Spatafora J."/>
            <person name="Crous P."/>
            <person name="Grigoriev I."/>
        </authorList>
    </citation>
    <scope>NUCLEOTIDE SEQUENCE</scope>
    <source>
        <strain evidence="3">CBS 122681</strain>
    </source>
</reference>
<evidence type="ECO:0000256" key="1">
    <source>
        <dbReference type="SAM" id="MobiDB-lite"/>
    </source>
</evidence>
<feature type="region of interest" description="Disordered" evidence="1">
    <location>
        <begin position="288"/>
        <end position="307"/>
    </location>
</feature>
<dbReference type="Pfam" id="PF06985">
    <property type="entry name" value="HET"/>
    <property type="match status" value="1"/>
</dbReference>
<dbReference type="PROSITE" id="PS00108">
    <property type="entry name" value="PROTEIN_KINASE_ST"/>
    <property type="match status" value="1"/>
</dbReference>
<dbReference type="GO" id="GO:0005524">
    <property type="term" value="F:ATP binding"/>
    <property type="evidence" value="ECO:0007669"/>
    <property type="project" value="InterPro"/>
</dbReference>
<dbReference type="SUPFAM" id="SSF56112">
    <property type="entry name" value="Protein kinase-like (PK-like)"/>
    <property type="match status" value="1"/>
</dbReference>
<protein>
    <recommendedName>
        <fullName evidence="2">Protein kinase domain-containing protein</fullName>
    </recommendedName>
</protein>
<dbReference type="OrthoDB" id="4062651at2759"/>
<feature type="compositionally biased region" description="Basic and acidic residues" evidence="1">
    <location>
        <begin position="582"/>
        <end position="596"/>
    </location>
</feature>
<dbReference type="PANTHER" id="PTHR33112">
    <property type="entry name" value="DOMAIN PROTEIN, PUTATIVE-RELATED"/>
    <property type="match status" value="1"/>
</dbReference>
<feature type="compositionally biased region" description="Acidic residues" evidence="1">
    <location>
        <begin position="426"/>
        <end position="447"/>
    </location>
</feature>
<feature type="compositionally biased region" description="Basic and acidic residues" evidence="1">
    <location>
        <begin position="683"/>
        <end position="703"/>
    </location>
</feature>
<gene>
    <name evidence="3" type="ORF">K491DRAFT_686426</name>
</gene>
<feature type="compositionally biased region" description="Low complexity" evidence="1">
    <location>
        <begin position="258"/>
        <end position="269"/>
    </location>
</feature>
<feature type="domain" description="Protein kinase" evidence="2">
    <location>
        <begin position="957"/>
        <end position="1233"/>
    </location>
</feature>
<feature type="region of interest" description="Disordered" evidence="1">
    <location>
        <begin position="252"/>
        <end position="275"/>
    </location>
</feature>
<name>A0A6A6TTP5_9PLEO</name>
<feature type="region of interest" description="Disordered" evidence="1">
    <location>
        <begin position="635"/>
        <end position="732"/>
    </location>
</feature>
<dbReference type="InterPro" id="IPR010730">
    <property type="entry name" value="HET"/>
</dbReference>
<dbReference type="PANTHER" id="PTHR33112:SF16">
    <property type="entry name" value="HETEROKARYON INCOMPATIBILITY DOMAIN-CONTAINING PROTEIN"/>
    <property type="match status" value="1"/>
</dbReference>
<dbReference type="InterPro" id="IPR008271">
    <property type="entry name" value="Ser/Thr_kinase_AS"/>
</dbReference>
<feature type="region of interest" description="Disordered" evidence="1">
    <location>
        <begin position="568"/>
        <end position="597"/>
    </location>
</feature>
<feature type="compositionally biased region" description="Basic and acidic residues" evidence="1">
    <location>
        <begin position="461"/>
        <end position="477"/>
    </location>
</feature>
<accession>A0A6A6TTP5</accession>
<evidence type="ECO:0000313" key="3">
    <source>
        <dbReference type="EMBL" id="KAF2662547.1"/>
    </source>
</evidence>
<dbReference type="Pfam" id="PF00069">
    <property type="entry name" value="Pkinase"/>
    <property type="match status" value="1"/>
</dbReference>
<dbReference type="InterPro" id="IPR013087">
    <property type="entry name" value="Znf_C2H2_type"/>
</dbReference>
<dbReference type="PROSITE" id="PS50011">
    <property type="entry name" value="PROTEIN_KINASE_DOM"/>
    <property type="match status" value="1"/>
</dbReference>
<dbReference type="InterPro" id="IPR011009">
    <property type="entry name" value="Kinase-like_dom_sf"/>
</dbReference>
<proteinExistence type="predicted"/>
<feature type="compositionally biased region" description="Low complexity" evidence="1">
    <location>
        <begin position="478"/>
        <end position="499"/>
    </location>
</feature>
<dbReference type="InterPro" id="IPR000719">
    <property type="entry name" value="Prot_kinase_dom"/>
</dbReference>
<evidence type="ECO:0000313" key="4">
    <source>
        <dbReference type="Proteomes" id="UP000799324"/>
    </source>
</evidence>
<dbReference type="PROSITE" id="PS00028">
    <property type="entry name" value="ZINC_FINGER_C2H2_1"/>
    <property type="match status" value="1"/>
</dbReference>
<keyword evidence="4" id="KW-1185">Reference proteome</keyword>
<dbReference type="Gene3D" id="1.10.510.10">
    <property type="entry name" value="Transferase(Phosphotransferase) domain 1"/>
    <property type="match status" value="1"/>
</dbReference>
<dbReference type="Proteomes" id="UP000799324">
    <property type="component" value="Unassembled WGS sequence"/>
</dbReference>
<feature type="compositionally biased region" description="Basic and acidic residues" evidence="1">
    <location>
        <begin position="711"/>
        <end position="732"/>
    </location>
</feature>
<dbReference type="Gene3D" id="3.30.200.20">
    <property type="entry name" value="Phosphorylase Kinase, domain 1"/>
    <property type="match status" value="1"/>
</dbReference>
<dbReference type="GO" id="GO:0004672">
    <property type="term" value="F:protein kinase activity"/>
    <property type="evidence" value="ECO:0007669"/>
    <property type="project" value="InterPro"/>
</dbReference>